<keyword evidence="4" id="KW-1185">Reference proteome</keyword>
<reference evidence="3 4" key="1">
    <citation type="submission" date="2020-08" db="EMBL/GenBank/DDBJ databases">
        <title>Genomic Encyclopedia of Type Strains, Phase IV (KMG-IV): sequencing the most valuable type-strain genomes for metagenomic binning, comparative biology and taxonomic classification.</title>
        <authorList>
            <person name="Goeker M."/>
        </authorList>
    </citation>
    <scope>NUCLEOTIDE SEQUENCE [LARGE SCALE GENOMIC DNA]</scope>
    <source>
        <strain evidence="3 4">DSM 25966</strain>
    </source>
</reference>
<organism evidence="3 4">
    <name type="scientific">Kaistia hirudinis</name>
    <dbReference type="NCBI Taxonomy" id="1293440"/>
    <lineage>
        <taxon>Bacteria</taxon>
        <taxon>Pseudomonadati</taxon>
        <taxon>Pseudomonadota</taxon>
        <taxon>Alphaproteobacteria</taxon>
        <taxon>Hyphomicrobiales</taxon>
        <taxon>Kaistiaceae</taxon>
        <taxon>Kaistia</taxon>
    </lineage>
</organism>
<feature type="domain" description="GFO/IDH/MocA-like oxidoreductase" evidence="2">
    <location>
        <begin position="143"/>
        <end position="255"/>
    </location>
</feature>
<dbReference type="AlphaFoldDB" id="A0A840APD5"/>
<accession>A0A840APD5</accession>
<comment type="caution">
    <text evidence="3">The sequence shown here is derived from an EMBL/GenBank/DDBJ whole genome shotgun (WGS) entry which is preliminary data.</text>
</comment>
<evidence type="ECO:0000259" key="1">
    <source>
        <dbReference type="Pfam" id="PF01408"/>
    </source>
</evidence>
<dbReference type="InterPro" id="IPR055170">
    <property type="entry name" value="GFO_IDH_MocA-like_dom"/>
</dbReference>
<dbReference type="InterPro" id="IPR000683">
    <property type="entry name" value="Gfo/Idh/MocA-like_OxRdtase_N"/>
</dbReference>
<protein>
    <submittedName>
        <fullName evidence="3">Putative dehydrogenase</fullName>
    </submittedName>
</protein>
<feature type="domain" description="Gfo/Idh/MocA-like oxidoreductase N-terminal" evidence="1">
    <location>
        <begin position="9"/>
        <end position="127"/>
    </location>
</feature>
<dbReference type="Pfam" id="PF22725">
    <property type="entry name" value="GFO_IDH_MocA_C3"/>
    <property type="match status" value="1"/>
</dbReference>
<gene>
    <name evidence="3" type="ORF">GGR25_002208</name>
</gene>
<dbReference type="Pfam" id="PF01408">
    <property type="entry name" value="GFO_IDH_MocA"/>
    <property type="match status" value="1"/>
</dbReference>
<dbReference type="SUPFAM" id="SSF51735">
    <property type="entry name" value="NAD(P)-binding Rossmann-fold domains"/>
    <property type="match status" value="1"/>
</dbReference>
<dbReference type="SUPFAM" id="SSF55347">
    <property type="entry name" value="Glyceraldehyde-3-phosphate dehydrogenase-like, C-terminal domain"/>
    <property type="match status" value="1"/>
</dbReference>
<proteinExistence type="predicted"/>
<sequence length="338" mass="35676">MNSASQGPVRVALVGLGWWGRKMVSVLRGADADLNIVCAVEPDPNGVAFAAEHGLDLLTDYDAALARSDVEAVILATPHRLHGAQIEAAVAAGKHVFCEKPLAMTRVGAERAVTLCREAGLVLGMGHERRFEPPLAALLDDAASGRLGRILQIEANFSHDRFLALDRSNWRLDATQAPAAGMTATGIHLTDLSVKLMGAASNVRVACESLASDFAQGDTLSAHIRFRNGGTAYVSATLATPFISRFAVFGTKGWIDVRDKAHVEAPAGWVVTRAFTGTEITVSEIGPAEPVRDNLVAFARAVRGTAAYPITGEELINNIALLEAIVLSARSGDVVAVP</sequence>
<dbReference type="PANTHER" id="PTHR43708">
    <property type="entry name" value="CONSERVED EXPRESSED OXIDOREDUCTASE (EUROFUNG)"/>
    <property type="match status" value="1"/>
</dbReference>
<evidence type="ECO:0000259" key="2">
    <source>
        <dbReference type="Pfam" id="PF22725"/>
    </source>
</evidence>
<dbReference type="Gene3D" id="3.30.360.10">
    <property type="entry name" value="Dihydrodipicolinate Reductase, domain 2"/>
    <property type="match status" value="1"/>
</dbReference>
<dbReference type="EMBL" id="JACIDS010000003">
    <property type="protein sequence ID" value="MBB3931158.1"/>
    <property type="molecule type" value="Genomic_DNA"/>
</dbReference>
<name>A0A840APD5_9HYPH</name>
<evidence type="ECO:0000313" key="3">
    <source>
        <dbReference type="EMBL" id="MBB3931158.1"/>
    </source>
</evidence>
<dbReference type="InterPro" id="IPR036291">
    <property type="entry name" value="NAD(P)-bd_dom_sf"/>
</dbReference>
<dbReference type="InterPro" id="IPR051317">
    <property type="entry name" value="Gfo/Idh/MocA_oxidoreduct"/>
</dbReference>
<dbReference type="Proteomes" id="UP000553963">
    <property type="component" value="Unassembled WGS sequence"/>
</dbReference>
<dbReference type="RefSeq" id="WP_343068027.1">
    <property type="nucleotide sequence ID" value="NZ_JACIDS010000003.1"/>
</dbReference>
<evidence type="ECO:0000313" key="4">
    <source>
        <dbReference type="Proteomes" id="UP000553963"/>
    </source>
</evidence>
<dbReference type="PANTHER" id="PTHR43708:SF8">
    <property type="entry name" value="OXIDOREDUCTASE"/>
    <property type="match status" value="1"/>
</dbReference>
<dbReference type="Gene3D" id="3.40.50.720">
    <property type="entry name" value="NAD(P)-binding Rossmann-like Domain"/>
    <property type="match status" value="1"/>
</dbReference>
<dbReference type="GO" id="GO:0000166">
    <property type="term" value="F:nucleotide binding"/>
    <property type="evidence" value="ECO:0007669"/>
    <property type="project" value="InterPro"/>
</dbReference>